<dbReference type="InterPro" id="IPR039422">
    <property type="entry name" value="MarR/SlyA-like"/>
</dbReference>
<dbReference type="PANTHER" id="PTHR33164">
    <property type="entry name" value="TRANSCRIPTIONAL REGULATOR, MARR FAMILY"/>
    <property type="match status" value="1"/>
</dbReference>
<dbReference type="Proteomes" id="UP000621500">
    <property type="component" value="Unassembled WGS sequence"/>
</dbReference>
<evidence type="ECO:0000313" key="3">
    <source>
        <dbReference type="EMBL" id="GIG98509.1"/>
    </source>
</evidence>
<comment type="caution">
    <text evidence="3">The sequence shown here is derived from an EMBL/GenBank/DDBJ whole genome shotgun (WGS) entry which is preliminary data.</text>
</comment>
<proteinExistence type="predicted"/>
<dbReference type="SMART" id="SM00347">
    <property type="entry name" value="HTH_MARR"/>
    <property type="match status" value="1"/>
</dbReference>
<gene>
    <name evidence="3" type="ORF">Pma05_50820</name>
</gene>
<accession>A0ABQ4EV75</accession>
<dbReference type="InterPro" id="IPR036390">
    <property type="entry name" value="WH_DNA-bd_sf"/>
</dbReference>
<dbReference type="PROSITE" id="PS50995">
    <property type="entry name" value="HTH_MARR_2"/>
    <property type="match status" value="1"/>
</dbReference>
<keyword evidence="4" id="KW-1185">Reference proteome</keyword>
<sequence>MTDDATADATAGAAEALGSAVADLHRVLRRSTSRRVGRPPLPDAQVEVLRLVERCPEISVKEAAERLHTAANTVSTLVGDLAGAGLLERTRDPHNRRIVRLRLTPAAHLRIGEYVAHRRDLLLDALHRLDEPARRDIERAAGQLHRLADLLADHERATDHERADQPSEPPAAARP</sequence>
<feature type="compositionally biased region" description="Basic and acidic residues" evidence="1">
    <location>
        <begin position="152"/>
        <end position="165"/>
    </location>
</feature>
<name>A0ABQ4EV75_9ACTN</name>
<evidence type="ECO:0000313" key="4">
    <source>
        <dbReference type="Proteomes" id="UP000621500"/>
    </source>
</evidence>
<dbReference type="SUPFAM" id="SSF46785">
    <property type="entry name" value="Winged helix' DNA-binding domain"/>
    <property type="match status" value="1"/>
</dbReference>
<organism evidence="3 4">
    <name type="scientific">Plantactinospora mayteni</name>
    <dbReference type="NCBI Taxonomy" id="566021"/>
    <lineage>
        <taxon>Bacteria</taxon>
        <taxon>Bacillati</taxon>
        <taxon>Actinomycetota</taxon>
        <taxon>Actinomycetes</taxon>
        <taxon>Micromonosporales</taxon>
        <taxon>Micromonosporaceae</taxon>
        <taxon>Plantactinospora</taxon>
    </lineage>
</organism>
<dbReference type="InterPro" id="IPR036388">
    <property type="entry name" value="WH-like_DNA-bd_sf"/>
</dbReference>
<dbReference type="EMBL" id="BONX01000035">
    <property type="protein sequence ID" value="GIG98509.1"/>
    <property type="molecule type" value="Genomic_DNA"/>
</dbReference>
<dbReference type="RefSeq" id="WP_203859944.1">
    <property type="nucleotide sequence ID" value="NZ_BAAAZQ010000025.1"/>
</dbReference>
<feature type="region of interest" description="Disordered" evidence="1">
    <location>
        <begin position="152"/>
        <end position="175"/>
    </location>
</feature>
<dbReference type="Gene3D" id="1.10.10.10">
    <property type="entry name" value="Winged helix-like DNA-binding domain superfamily/Winged helix DNA-binding domain"/>
    <property type="match status" value="1"/>
</dbReference>
<dbReference type="PANTHER" id="PTHR33164:SF103">
    <property type="entry name" value="REGULATORY PROTEIN MARR"/>
    <property type="match status" value="1"/>
</dbReference>
<protein>
    <recommendedName>
        <fullName evidence="2">HTH marR-type domain-containing protein</fullName>
    </recommendedName>
</protein>
<reference evidence="3 4" key="1">
    <citation type="submission" date="2021-01" db="EMBL/GenBank/DDBJ databases">
        <title>Whole genome shotgun sequence of Plantactinospora mayteni NBRC 109088.</title>
        <authorList>
            <person name="Komaki H."/>
            <person name="Tamura T."/>
        </authorList>
    </citation>
    <scope>NUCLEOTIDE SEQUENCE [LARGE SCALE GENOMIC DNA]</scope>
    <source>
        <strain evidence="3 4">NBRC 109088</strain>
    </source>
</reference>
<evidence type="ECO:0000259" key="2">
    <source>
        <dbReference type="PROSITE" id="PS50995"/>
    </source>
</evidence>
<dbReference type="Pfam" id="PF12802">
    <property type="entry name" value="MarR_2"/>
    <property type="match status" value="1"/>
</dbReference>
<evidence type="ECO:0000256" key="1">
    <source>
        <dbReference type="SAM" id="MobiDB-lite"/>
    </source>
</evidence>
<feature type="domain" description="HTH marR-type" evidence="2">
    <location>
        <begin position="14"/>
        <end position="149"/>
    </location>
</feature>
<dbReference type="InterPro" id="IPR000835">
    <property type="entry name" value="HTH_MarR-typ"/>
</dbReference>